<sequence>MRIEADFEKQCTTLFAAAVRRGEGIAMFTDCFCGDILRVGDPYAFLHVFSPEEIFEIHKDTLTDEEISSLVNCPENVRVTRKMLRDWKGTKNPKVWLQEMLDSRAGNIDPGLTRETIAKAEKGIRFQLRQLSPGGRLLNLFQHFSLFKGKK</sequence>
<accession>I5C9C6</accession>
<protein>
    <submittedName>
        <fullName evidence="1">Uncharacterized protein</fullName>
    </submittedName>
</protein>
<proteinExistence type="predicted"/>
<dbReference type="Proteomes" id="UP000005551">
    <property type="component" value="Unassembled WGS sequence"/>
</dbReference>
<dbReference type="OrthoDB" id="824656at2"/>
<reference evidence="1 2" key="1">
    <citation type="submission" date="2012-05" db="EMBL/GenBank/DDBJ databases">
        <title>Genome sequence of Nitritalea halalkaliphila LW7.</title>
        <authorList>
            <person name="Jangir P.K."/>
            <person name="Singh A."/>
            <person name="Shivaji S."/>
            <person name="Sharma R."/>
        </authorList>
    </citation>
    <scope>NUCLEOTIDE SEQUENCE [LARGE SCALE GENOMIC DNA]</scope>
    <source>
        <strain evidence="1 2">LW7</strain>
    </source>
</reference>
<dbReference type="EMBL" id="AJYA01000006">
    <property type="protein sequence ID" value="EIM78428.1"/>
    <property type="molecule type" value="Genomic_DNA"/>
</dbReference>
<evidence type="ECO:0000313" key="1">
    <source>
        <dbReference type="EMBL" id="EIM78428.1"/>
    </source>
</evidence>
<dbReference type="RefSeq" id="WP_009053560.1">
    <property type="nucleotide sequence ID" value="NZ_AJYA01000006.1"/>
</dbReference>
<evidence type="ECO:0000313" key="2">
    <source>
        <dbReference type="Proteomes" id="UP000005551"/>
    </source>
</evidence>
<name>I5C9C6_9BACT</name>
<organism evidence="1 2">
    <name type="scientific">Nitritalea halalkaliphila LW7</name>
    <dbReference type="NCBI Taxonomy" id="1189621"/>
    <lineage>
        <taxon>Bacteria</taxon>
        <taxon>Pseudomonadati</taxon>
        <taxon>Bacteroidota</taxon>
        <taxon>Cytophagia</taxon>
        <taxon>Cytophagales</taxon>
        <taxon>Cyclobacteriaceae</taxon>
        <taxon>Nitritalea</taxon>
    </lineage>
</organism>
<gene>
    <name evidence="1" type="ORF">A3SI_03548</name>
</gene>
<dbReference type="AlphaFoldDB" id="I5C9C6"/>
<comment type="caution">
    <text evidence="1">The sequence shown here is derived from an EMBL/GenBank/DDBJ whole genome shotgun (WGS) entry which is preliminary data.</text>
</comment>
<keyword evidence="2" id="KW-1185">Reference proteome</keyword>